<gene>
    <name evidence="1" type="ORF">Amon02_000614200</name>
</gene>
<organism evidence="1 2">
    <name type="scientific">Ambrosiozyma monospora</name>
    <name type="common">Yeast</name>
    <name type="synonym">Endomycopsis monosporus</name>
    <dbReference type="NCBI Taxonomy" id="43982"/>
    <lineage>
        <taxon>Eukaryota</taxon>
        <taxon>Fungi</taxon>
        <taxon>Dikarya</taxon>
        <taxon>Ascomycota</taxon>
        <taxon>Saccharomycotina</taxon>
        <taxon>Pichiomycetes</taxon>
        <taxon>Pichiales</taxon>
        <taxon>Pichiaceae</taxon>
        <taxon>Ambrosiozyma</taxon>
    </lineage>
</organism>
<comment type="caution">
    <text evidence="1">The sequence shown here is derived from an EMBL/GenBank/DDBJ whole genome shotgun (WGS) entry which is preliminary data.</text>
</comment>
<dbReference type="Proteomes" id="UP001165064">
    <property type="component" value="Unassembled WGS sequence"/>
</dbReference>
<name>A0ACB5T8M3_AMBMO</name>
<evidence type="ECO:0000313" key="2">
    <source>
        <dbReference type="Proteomes" id="UP001165064"/>
    </source>
</evidence>
<reference evidence="1" key="1">
    <citation type="submission" date="2023-04" db="EMBL/GenBank/DDBJ databases">
        <title>Ambrosiozyma monospora NBRC 10751.</title>
        <authorList>
            <person name="Ichikawa N."/>
            <person name="Sato H."/>
            <person name="Tonouchi N."/>
        </authorList>
    </citation>
    <scope>NUCLEOTIDE SEQUENCE</scope>
    <source>
        <strain evidence="1">NBRC 10751</strain>
    </source>
</reference>
<protein>
    <submittedName>
        <fullName evidence="1">Unnamed protein product</fullName>
    </submittedName>
</protein>
<keyword evidence="2" id="KW-1185">Reference proteome</keyword>
<sequence>MSNLTSQPIELQPQPISASSSPSPSPSPSPPHDIESQPLPNQLENQLNYNPAETPSLDQAPEPEQIPPFPKHHAIEIIIAGFIANYMVFGIAFTFGIFQEFYTSKTGPLFSKSQAKVAMIGTVASATTYIGSIFNNFLLKNLKTPRNVMLIGSLCMSLGLVLGSLCHNGEIYQFVLSQGLLFGIGASMIYTPPVVCAPPYFTRHRGIAIGILFSGTGIGALMLAPFTSFLIRKIGWRWALRCLGFINLGVTTAASFMAHQHPAFKDNYKPLKSMFNYKVVDMKSLLSQLAAGFFQSAGYLICLNYMATYGATLGFSAKQGANFIALNNGINAAFKILMGHAADKTGRLNMIIICSFSSALSVFTLWLIGTRSTFISFVVIYGVFSGAIVSLLPTCLSEIFGVKNYQSISGMMYFCRGIGNFLGNPIAGLLITGSSNVGNAGASQMTKDYQHTIIYNGVLLSASTILLCYLKLRVARGLTEKHNV</sequence>
<accession>A0ACB5T8M3</accession>
<proteinExistence type="predicted"/>
<evidence type="ECO:0000313" key="1">
    <source>
        <dbReference type="EMBL" id="GME83394.1"/>
    </source>
</evidence>
<dbReference type="EMBL" id="BSXS01004729">
    <property type="protein sequence ID" value="GME83394.1"/>
    <property type="molecule type" value="Genomic_DNA"/>
</dbReference>